<reference evidence="1" key="1">
    <citation type="submission" date="2015-04" db="EMBL/GenBank/DDBJ databases">
        <title>The genome sequence of the plant pathogenic Rhizarian Plasmodiophora brassicae reveals insights in its biotrophic life cycle and the origin of chitin synthesis.</title>
        <authorList>
            <person name="Schwelm A."/>
            <person name="Fogelqvist J."/>
            <person name="Knaust A."/>
            <person name="Julke S."/>
            <person name="Lilja T."/>
            <person name="Dhandapani V."/>
            <person name="Bonilla-Rosso G."/>
            <person name="Karlsson M."/>
            <person name="Shevchenko A."/>
            <person name="Choi S.R."/>
            <person name="Kim H.G."/>
            <person name="Park J.Y."/>
            <person name="Lim Y.P."/>
            <person name="Ludwig-Muller J."/>
            <person name="Dixelius C."/>
        </authorList>
    </citation>
    <scope>NUCLEOTIDE SEQUENCE</scope>
    <source>
        <tissue evidence="1">Potato root galls</tissue>
    </source>
</reference>
<evidence type="ECO:0000313" key="1">
    <source>
        <dbReference type="EMBL" id="CRZ03969.1"/>
    </source>
</evidence>
<protein>
    <recommendedName>
        <fullName evidence="2">PABS domain-containing protein</fullName>
    </recommendedName>
</protein>
<dbReference type="AlphaFoldDB" id="A0A0H5R6P8"/>
<dbReference type="Gene3D" id="3.40.50.150">
    <property type="entry name" value="Vaccinia Virus protein VP39"/>
    <property type="match status" value="1"/>
</dbReference>
<organism evidence="1">
    <name type="scientific">Spongospora subterranea</name>
    <dbReference type="NCBI Taxonomy" id="70186"/>
    <lineage>
        <taxon>Eukaryota</taxon>
        <taxon>Sar</taxon>
        <taxon>Rhizaria</taxon>
        <taxon>Endomyxa</taxon>
        <taxon>Phytomyxea</taxon>
        <taxon>Plasmodiophorida</taxon>
        <taxon>Plasmodiophoridae</taxon>
        <taxon>Spongospora</taxon>
    </lineage>
</organism>
<feature type="non-terminal residue" evidence="1">
    <location>
        <position position="152"/>
    </location>
</feature>
<feature type="non-terminal residue" evidence="1">
    <location>
        <position position="1"/>
    </location>
</feature>
<name>A0A0H5R6P8_9EUKA</name>
<accession>A0A0H5R6P8</accession>
<dbReference type="EMBL" id="HACM01003527">
    <property type="protein sequence ID" value="CRZ03969.1"/>
    <property type="molecule type" value="Transcribed_RNA"/>
</dbReference>
<dbReference type="SUPFAM" id="SSF53335">
    <property type="entry name" value="S-adenosyl-L-methionine-dependent methyltransferases"/>
    <property type="match status" value="1"/>
</dbReference>
<sequence length="152" mass="17161">IAILGLGGGAMAYLLRHYCPLCEIVAIDSSQDAIYISRQFVQPDDFTKNGFHCAIQLTRIIDHFNANSKNSFDELISKPKKQFRSVREGVFEKSIDARPFRIKYSIGKADEFIQISQDESFDVIINDVFDELGAPESVQSIPFLTGVKRVLR</sequence>
<proteinExistence type="predicted"/>
<evidence type="ECO:0008006" key="2">
    <source>
        <dbReference type="Google" id="ProtNLM"/>
    </source>
</evidence>
<dbReference type="InterPro" id="IPR029063">
    <property type="entry name" value="SAM-dependent_MTases_sf"/>
</dbReference>